<gene>
    <name evidence="3" type="ORF">M378DRAFT_11192</name>
</gene>
<evidence type="ECO:0000256" key="1">
    <source>
        <dbReference type="ARBA" id="ARBA00022801"/>
    </source>
</evidence>
<evidence type="ECO:0000313" key="3">
    <source>
        <dbReference type="EMBL" id="KIL64846.1"/>
    </source>
</evidence>
<dbReference type="HOGENOM" id="CLU_027977_0_1_1"/>
<dbReference type="GO" id="GO:0016788">
    <property type="term" value="F:hydrolase activity, acting on ester bonds"/>
    <property type="evidence" value="ECO:0007669"/>
    <property type="project" value="InterPro"/>
</dbReference>
<dbReference type="EMBL" id="KN818246">
    <property type="protein sequence ID" value="KIL64846.1"/>
    <property type="molecule type" value="Genomic_DNA"/>
</dbReference>
<dbReference type="PANTHER" id="PTHR31956:SF8">
    <property type="entry name" value="ACID PHOSPHATASE PHOA (AFU_ORTHOLOGUE AFUA_1G03570)"/>
    <property type="match status" value="1"/>
</dbReference>
<proteinExistence type="predicted"/>
<dbReference type="InterPro" id="IPR007312">
    <property type="entry name" value="Phosphoesterase"/>
</dbReference>
<dbReference type="InParanoid" id="A0A0C2X6D6"/>
<dbReference type="GO" id="GO:0009395">
    <property type="term" value="P:phospholipid catabolic process"/>
    <property type="evidence" value="ECO:0007669"/>
    <property type="project" value="TreeGrafter"/>
</dbReference>
<dbReference type="AlphaFoldDB" id="A0A0C2X6D6"/>
<feature type="chain" id="PRO_5002170614" description="Acid phosphatase" evidence="2">
    <location>
        <begin position="20"/>
        <end position="348"/>
    </location>
</feature>
<dbReference type="Pfam" id="PF04185">
    <property type="entry name" value="Phosphoesterase"/>
    <property type="match status" value="1"/>
</dbReference>
<sequence length="348" mass="38235">MRTLPIALSVLSTLSVITAQSPPILSASEEAIFAAFVNTNKPGAPKGKVFKYFVQVWLENQDYSTINNISYYQAVAKNGIALTNFNAITHPSEPNYVASVAGTNFGITNDDYYNVPANESNIFDLLEAKGLTWKSYNEDIPASGWTGFSAFKGAYVRKHNPAIIFDDIGLNQTRSANVVPGYRWNLDVELDNVPAYSFYTPNITNDGHDTNGTFAGQWLDGFLKSSVYGKSFYDEALILITFDENETKPIRNQVWSVLIGGAVPKHLHGTTDNTFYTHYSTIKTVELNWGLGSLGKGDANATLSNVFAFAAPELGYKNMDVYPVPFMNDTITGLLTGKSWNQTHPAAT</sequence>
<accession>A0A0C2X6D6</accession>
<dbReference type="Proteomes" id="UP000054549">
    <property type="component" value="Unassembled WGS sequence"/>
</dbReference>
<protein>
    <recommendedName>
        <fullName evidence="5">Acid phosphatase</fullName>
    </recommendedName>
</protein>
<name>A0A0C2X6D6_AMAMK</name>
<reference evidence="3 4" key="1">
    <citation type="submission" date="2014-04" db="EMBL/GenBank/DDBJ databases">
        <title>Evolutionary Origins and Diversification of the Mycorrhizal Mutualists.</title>
        <authorList>
            <consortium name="DOE Joint Genome Institute"/>
            <consortium name="Mycorrhizal Genomics Consortium"/>
            <person name="Kohler A."/>
            <person name="Kuo A."/>
            <person name="Nagy L.G."/>
            <person name="Floudas D."/>
            <person name="Copeland A."/>
            <person name="Barry K.W."/>
            <person name="Cichocki N."/>
            <person name="Veneault-Fourrey C."/>
            <person name="LaButti K."/>
            <person name="Lindquist E.A."/>
            <person name="Lipzen A."/>
            <person name="Lundell T."/>
            <person name="Morin E."/>
            <person name="Murat C."/>
            <person name="Riley R."/>
            <person name="Ohm R."/>
            <person name="Sun H."/>
            <person name="Tunlid A."/>
            <person name="Henrissat B."/>
            <person name="Grigoriev I.V."/>
            <person name="Hibbett D.S."/>
            <person name="Martin F."/>
        </authorList>
    </citation>
    <scope>NUCLEOTIDE SEQUENCE [LARGE SCALE GENOMIC DNA]</scope>
    <source>
        <strain evidence="3 4">Koide BX008</strain>
    </source>
</reference>
<dbReference type="PANTHER" id="PTHR31956">
    <property type="entry name" value="NON-SPECIFIC PHOSPHOLIPASE C4-RELATED"/>
    <property type="match status" value="1"/>
</dbReference>
<organism evidence="3 4">
    <name type="scientific">Amanita muscaria (strain Koide BX008)</name>
    <dbReference type="NCBI Taxonomy" id="946122"/>
    <lineage>
        <taxon>Eukaryota</taxon>
        <taxon>Fungi</taxon>
        <taxon>Dikarya</taxon>
        <taxon>Basidiomycota</taxon>
        <taxon>Agaricomycotina</taxon>
        <taxon>Agaricomycetes</taxon>
        <taxon>Agaricomycetidae</taxon>
        <taxon>Agaricales</taxon>
        <taxon>Pluteineae</taxon>
        <taxon>Amanitaceae</taxon>
        <taxon>Amanita</taxon>
    </lineage>
</organism>
<dbReference type="InterPro" id="IPR017850">
    <property type="entry name" value="Alkaline_phosphatase_core_sf"/>
</dbReference>
<keyword evidence="4" id="KW-1185">Reference proteome</keyword>
<keyword evidence="1" id="KW-0378">Hydrolase</keyword>
<evidence type="ECO:0008006" key="5">
    <source>
        <dbReference type="Google" id="ProtNLM"/>
    </source>
</evidence>
<keyword evidence="2" id="KW-0732">Signal</keyword>
<feature type="signal peptide" evidence="2">
    <location>
        <begin position="1"/>
        <end position="19"/>
    </location>
</feature>
<evidence type="ECO:0000313" key="4">
    <source>
        <dbReference type="Proteomes" id="UP000054549"/>
    </source>
</evidence>
<dbReference type="STRING" id="946122.A0A0C2X6D6"/>
<dbReference type="OrthoDB" id="5135119at2759"/>
<evidence type="ECO:0000256" key="2">
    <source>
        <dbReference type="SAM" id="SignalP"/>
    </source>
</evidence>
<dbReference type="Gene3D" id="3.40.720.10">
    <property type="entry name" value="Alkaline Phosphatase, subunit A"/>
    <property type="match status" value="1"/>
</dbReference>